<evidence type="ECO:0000259" key="1">
    <source>
        <dbReference type="Pfam" id="PF09851"/>
    </source>
</evidence>
<comment type="caution">
    <text evidence="2">The sequence shown here is derived from an EMBL/GenBank/DDBJ whole genome shotgun (WGS) entry which is preliminary data.</text>
</comment>
<dbReference type="Pfam" id="PF09851">
    <property type="entry name" value="SHOCT"/>
    <property type="match status" value="1"/>
</dbReference>
<organism evidence="2 3">
    <name type="scientific">Nesterenkonia salmonea</name>
    <dbReference type="NCBI Taxonomy" id="1804987"/>
    <lineage>
        <taxon>Bacteria</taxon>
        <taxon>Bacillati</taxon>
        <taxon>Actinomycetota</taxon>
        <taxon>Actinomycetes</taxon>
        <taxon>Micrococcales</taxon>
        <taxon>Micrococcaceae</taxon>
        <taxon>Nesterenkonia</taxon>
    </lineage>
</organism>
<dbReference type="OrthoDB" id="5996503at2"/>
<dbReference type="InterPro" id="IPR018649">
    <property type="entry name" value="SHOCT"/>
</dbReference>
<feature type="domain" description="SHOCT" evidence="1">
    <location>
        <begin position="184"/>
        <end position="211"/>
    </location>
</feature>
<dbReference type="Proteomes" id="UP000310458">
    <property type="component" value="Unassembled WGS sequence"/>
</dbReference>
<protein>
    <submittedName>
        <fullName evidence="2">SHOCT domain-containing protein</fullName>
    </submittedName>
</protein>
<dbReference type="RefSeq" id="WP_138254357.1">
    <property type="nucleotide sequence ID" value="NZ_VAVZ01000076.1"/>
</dbReference>
<proteinExistence type="predicted"/>
<keyword evidence="3" id="KW-1185">Reference proteome</keyword>
<sequence>MNNDATPDSGRKQGFWAKTIADGKKAAEEAKARAMQARETAGNLVTTQRFAGSTIEIYDGGYVRVAGFISDSTPYEKLKSIKHSFQVQDKSAGGRAMVGLMTGGVNYLGSREKRTVFLTLVTERRVHTLKTTGGMGRSEDRVALGLEVAGRGVLGGLAAPALAPALTTPAAVPAPTGQQSDVIEQIKKLGELHAAGVLSDEEFTSKKTDLLNRL</sequence>
<accession>A0A5R9B8Q7</accession>
<name>A0A5R9B8Q7_9MICC</name>
<dbReference type="EMBL" id="VAVZ01000076">
    <property type="protein sequence ID" value="TLP92120.1"/>
    <property type="molecule type" value="Genomic_DNA"/>
</dbReference>
<reference evidence="2 3" key="1">
    <citation type="submission" date="2019-05" db="EMBL/GenBank/DDBJ databases">
        <title>Nesterenkonia sp. GY074 isolated from the Southern Atlantic Ocean.</title>
        <authorList>
            <person name="Zhang G."/>
        </authorList>
    </citation>
    <scope>NUCLEOTIDE SEQUENCE [LARGE SCALE GENOMIC DNA]</scope>
    <source>
        <strain evidence="2 3">GY074</strain>
    </source>
</reference>
<dbReference type="AlphaFoldDB" id="A0A5R9B8Q7"/>
<evidence type="ECO:0000313" key="2">
    <source>
        <dbReference type="EMBL" id="TLP92120.1"/>
    </source>
</evidence>
<evidence type="ECO:0000313" key="3">
    <source>
        <dbReference type="Proteomes" id="UP000310458"/>
    </source>
</evidence>
<gene>
    <name evidence="2" type="ORF">FEF26_15075</name>
</gene>